<sequence>MTFLWSYTDALAAGDEGWWRVATRHTADLLEAEHWWLDPPGPVPVQHLLVETTALLSYALARSRDGDPDTVTGAQLAAWAAARPLPMLDETVPDSLEGSLSLMQWSKIFEQQRLRQQNDLAGLLHAAGHQLTPAAPTPAPGPLPSADPGRGPVPWPPPDDPVSALWCDLIDRDNPGRRYGPDFRLPGPALALGLGALVQHFDRA</sequence>
<proteinExistence type="predicted"/>
<evidence type="ECO:0000313" key="2">
    <source>
        <dbReference type="EMBL" id="WIM98459.1"/>
    </source>
</evidence>
<feature type="region of interest" description="Disordered" evidence="1">
    <location>
        <begin position="131"/>
        <end position="158"/>
    </location>
</feature>
<reference evidence="2 3" key="1">
    <citation type="submission" date="2023-06" db="EMBL/GenBank/DDBJ databases">
        <authorList>
            <person name="Yushchuk O."/>
            <person name="Binda E."/>
            <person name="Ruckert-Reed C."/>
            <person name="Fedorenko V."/>
            <person name="Kalinowski J."/>
            <person name="Marinelli F."/>
        </authorList>
    </citation>
    <scope>NUCLEOTIDE SEQUENCE [LARGE SCALE GENOMIC DNA]</scope>
    <source>
        <strain evidence="2 3">NRRL 3884</strain>
    </source>
</reference>
<feature type="compositionally biased region" description="Pro residues" evidence="1">
    <location>
        <begin position="135"/>
        <end position="158"/>
    </location>
</feature>
<accession>A0ABY8WQ63</accession>
<dbReference type="Proteomes" id="UP001240150">
    <property type="component" value="Chromosome"/>
</dbReference>
<organism evidence="2 3">
    <name type="scientific">Actinoplanes oblitus</name>
    <dbReference type="NCBI Taxonomy" id="3040509"/>
    <lineage>
        <taxon>Bacteria</taxon>
        <taxon>Bacillati</taxon>
        <taxon>Actinomycetota</taxon>
        <taxon>Actinomycetes</taxon>
        <taxon>Micromonosporales</taxon>
        <taxon>Micromonosporaceae</taxon>
        <taxon>Actinoplanes</taxon>
    </lineage>
</organism>
<keyword evidence="3" id="KW-1185">Reference proteome</keyword>
<evidence type="ECO:0000313" key="3">
    <source>
        <dbReference type="Proteomes" id="UP001240150"/>
    </source>
</evidence>
<evidence type="ECO:0000256" key="1">
    <source>
        <dbReference type="SAM" id="MobiDB-lite"/>
    </source>
</evidence>
<dbReference type="EMBL" id="CP126980">
    <property type="protein sequence ID" value="WIM98459.1"/>
    <property type="molecule type" value="Genomic_DNA"/>
</dbReference>
<name>A0ABY8WQ63_9ACTN</name>
<protein>
    <submittedName>
        <fullName evidence="2">Uncharacterized protein</fullName>
    </submittedName>
</protein>
<gene>
    <name evidence="2" type="ORF">ACTOB_002060</name>
</gene>
<dbReference type="RefSeq" id="WP_284919841.1">
    <property type="nucleotide sequence ID" value="NZ_CP126980.1"/>
</dbReference>